<feature type="transmembrane region" description="Helical" evidence="1">
    <location>
        <begin position="6"/>
        <end position="27"/>
    </location>
</feature>
<evidence type="ECO:0000256" key="1">
    <source>
        <dbReference type="SAM" id="Phobius"/>
    </source>
</evidence>
<accession>A0AA97F6S8</accession>
<dbReference type="KEGG" id="acoa:RB602_10700"/>
<evidence type="ECO:0000313" key="3">
    <source>
        <dbReference type="Proteomes" id="UP001302429"/>
    </source>
</evidence>
<evidence type="ECO:0008006" key="4">
    <source>
        <dbReference type="Google" id="ProtNLM"/>
    </source>
</evidence>
<keyword evidence="1" id="KW-0812">Transmembrane</keyword>
<keyword evidence="3" id="KW-1185">Reference proteome</keyword>
<proteinExistence type="predicted"/>
<name>A0AA97F6S8_9SPHN</name>
<dbReference type="AlphaFoldDB" id="A0AA97F6S8"/>
<dbReference type="Proteomes" id="UP001302429">
    <property type="component" value="Chromosome"/>
</dbReference>
<reference evidence="2 3" key="1">
    <citation type="submission" date="2023-10" db="EMBL/GenBank/DDBJ databases">
        <title>Complete genome sequence of a Sphingomonadaceae bacterium.</title>
        <authorList>
            <person name="Yan C."/>
        </authorList>
    </citation>
    <scope>NUCLEOTIDE SEQUENCE [LARGE SCALE GENOMIC DNA]</scope>
    <source>
        <strain evidence="2 3">SCSIO 66989</strain>
    </source>
</reference>
<dbReference type="EMBL" id="CP136594">
    <property type="protein sequence ID" value="WOE74317.1"/>
    <property type="molecule type" value="Genomic_DNA"/>
</dbReference>
<evidence type="ECO:0000313" key="2">
    <source>
        <dbReference type="EMBL" id="WOE74317.1"/>
    </source>
</evidence>
<gene>
    <name evidence="2" type="ORF">RB602_10700</name>
</gene>
<sequence>MNQWPFVIAVYILGIGGSAGIITWCLLAQRRAEKRLEELKRK</sequence>
<organism evidence="2 3">
    <name type="scientific">Alterisphingorhabdus coralli</name>
    <dbReference type="NCBI Taxonomy" id="3071408"/>
    <lineage>
        <taxon>Bacteria</taxon>
        <taxon>Pseudomonadati</taxon>
        <taxon>Pseudomonadota</taxon>
        <taxon>Alphaproteobacteria</taxon>
        <taxon>Sphingomonadales</taxon>
        <taxon>Sphingomonadaceae</taxon>
        <taxon>Alterisphingorhabdus (ex Yan et al. 2024)</taxon>
    </lineage>
</organism>
<protein>
    <recommendedName>
        <fullName evidence="4">Heme exporter protein D</fullName>
    </recommendedName>
</protein>
<dbReference type="RefSeq" id="WP_317080563.1">
    <property type="nucleotide sequence ID" value="NZ_CP136594.1"/>
</dbReference>
<keyword evidence="1" id="KW-0472">Membrane</keyword>
<keyword evidence="1" id="KW-1133">Transmembrane helix</keyword>